<sequence>MGMRIRKLSVCLLALLALSYIVHQLSSLLSGHERPLQPTADFTVPAFEFILSTTQYKMSLQTVYIGNVSTWSDRRQDTVYSLYPKREGHGPLSFSVLLKYPAGYHV</sequence>
<proteinExistence type="predicted"/>
<organism evidence="1">
    <name type="scientific">Raoultella ornithinolytica</name>
    <name type="common">Klebsiella ornithinolytica</name>
    <dbReference type="NCBI Taxonomy" id="54291"/>
    <lineage>
        <taxon>Bacteria</taxon>
        <taxon>Pseudomonadati</taxon>
        <taxon>Pseudomonadota</taxon>
        <taxon>Gammaproteobacteria</taxon>
        <taxon>Enterobacterales</taxon>
        <taxon>Enterobacteriaceae</taxon>
        <taxon>Klebsiella/Raoultella group</taxon>
        <taxon>Raoultella</taxon>
    </lineage>
</organism>
<geneLocation type="plasmid" evidence="1">
    <name>pRJ46C</name>
</geneLocation>
<reference evidence="1" key="1">
    <citation type="submission" date="2015-06" db="EMBL/GenBank/DDBJ databases">
        <title>Carbapenemase-producing Raoultella ornithinolytica.</title>
        <authorList>
            <person name="Sun J."/>
            <person name="Zhang F."/>
        </authorList>
    </citation>
    <scope>NUCLEOTIDE SEQUENCE</scope>
    <source>
        <strain evidence="1">RJ46C</strain>
        <plasmid evidence="1">pRJ46C</plasmid>
    </source>
</reference>
<evidence type="ECO:0000313" key="1">
    <source>
        <dbReference type="EMBL" id="ALD82351.1"/>
    </source>
</evidence>
<dbReference type="EMBL" id="KT225520">
    <property type="protein sequence ID" value="ALD82351.1"/>
    <property type="molecule type" value="Genomic_DNA"/>
</dbReference>
<dbReference type="AlphaFoldDB" id="A0A0M5KP83"/>
<keyword evidence="1" id="KW-0614">Plasmid</keyword>
<name>A0A0M5KP83_RAOOR</name>
<accession>A0A0M5KP83</accession>
<protein>
    <submittedName>
        <fullName evidence="1">Uncharacterized protein</fullName>
    </submittedName>
</protein>